<dbReference type="GO" id="GO:0043138">
    <property type="term" value="F:3'-5' DNA helicase activity"/>
    <property type="evidence" value="ECO:0007669"/>
    <property type="project" value="UniProtKB-EC"/>
</dbReference>
<organism evidence="10 11">
    <name type="scientific">Flavobacterium haoranii</name>
    <dbReference type="NCBI Taxonomy" id="683124"/>
    <lineage>
        <taxon>Bacteria</taxon>
        <taxon>Pseudomonadati</taxon>
        <taxon>Bacteroidota</taxon>
        <taxon>Flavobacteriia</taxon>
        <taxon>Flavobacteriales</taxon>
        <taxon>Flavobacteriaceae</taxon>
        <taxon>Flavobacterium</taxon>
    </lineage>
</organism>
<dbReference type="GO" id="GO:0005737">
    <property type="term" value="C:cytoplasm"/>
    <property type="evidence" value="ECO:0007669"/>
    <property type="project" value="TreeGrafter"/>
</dbReference>
<keyword evidence="11" id="KW-1185">Reference proteome</keyword>
<evidence type="ECO:0000256" key="1">
    <source>
        <dbReference type="ARBA" id="ARBA00005446"/>
    </source>
</evidence>
<evidence type="ECO:0000256" key="4">
    <source>
        <dbReference type="ARBA" id="ARBA00023125"/>
    </source>
</evidence>
<dbReference type="Proteomes" id="UP000184232">
    <property type="component" value="Unassembled WGS sequence"/>
</dbReference>
<evidence type="ECO:0000256" key="6">
    <source>
        <dbReference type="ARBA" id="ARBA00034617"/>
    </source>
</evidence>
<gene>
    <name evidence="10" type="ORF">SAMN05444337_0267</name>
</gene>
<dbReference type="Pfam" id="PF00271">
    <property type="entry name" value="Helicase_C"/>
    <property type="match status" value="1"/>
</dbReference>
<dbReference type="EC" id="5.6.2.4" evidence="7"/>
<dbReference type="RefSeq" id="WP_072780746.1">
    <property type="nucleotide sequence ID" value="NZ_CP045292.1"/>
</dbReference>
<dbReference type="GO" id="GO:0005694">
    <property type="term" value="C:chromosome"/>
    <property type="evidence" value="ECO:0007669"/>
    <property type="project" value="TreeGrafter"/>
</dbReference>
<dbReference type="SMART" id="SM00490">
    <property type="entry name" value="HELICc"/>
    <property type="match status" value="1"/>
</dbReference>
<feature type="domain" description="Helicase C-terminal" evidence="9">
    <location>
        <begin position="532"/>
        <end position="678"/>
    </location>
</feature>
<dbReference type="GO" id="GO:0003677">
    <property type="term" value="F:DNA binding"/>
    <property type="evidence" value="ECO:0007669"/>
    <property type="project" value="UniProtKB-KW"/>
</dbReference>
<protein>
    <recommendedName>
        <fullName evidence="7">DNA 3'-5' helicase</fullName>
        <ecNumber evidence="7">5.6.2.4</ecNumber>
    </recommendedName>
</protein>
<dbReference type="GO" id="GO:0006310">
    <property type="term" value="P:DNA recombination"/>
    <property type="evidence" value="ECO:0007669"/>
    <property type="project" value="TreeGrafter"/>
</dbReference>
<keyword evidence="10" id="KW-0347">Helicase</keyword>
<keyword evidence="2" id="KW-0547">Nucleotide-binding</keyword>
<dbReference type="PANTHER" id="PTHR13710">
    <property type="entry name" value="DNA HELICASE RECQ FAMILY MEMBER"/>
    <property type="match status" value="1"/>
</dbReference>
<keyword evidence="5" id="KW-0413">Isomerase</keyword>
<dbReference type="SUPFAM" id="SSF52540">
    <property type="entry name" value="P-loop containing nucleoside triphosphate hydrolases"/>
    <property type="match status" value="1"/>
</dbReference>
<dbReference type="InterPro" id="IPR001650">
    <property type="entry name" value="Helicase_C-like"/>
</dbReference>
<feature type="domain" description="Helicase ATP-binding" evidence="8">
    <location>
        <begin position="315"/>
        <end position="500"/>
    </location>
</feature>
<dbReference type="InterPro" id="IPR011545">
    <property type="entry name" value="DEAD/DEAH_box_helicase_dom"/>
</dbReference>
<evidence type="ECO:0000256" key="5">
    <source>
        <dbReference type="ARBA" id="ARBA00023235"/>
    </source>
</evidence>
<comment type="similarity">
    <text evidence="1">Belongs to the helicase family. RecQ subfamily.</text>
</comment>
<evidence type="ECO:0000259" key="8">
    <source>
        <dbReference type="PROSITE" id="PS51192"/>
    </source>
</evidence>
<evidence type="ECO:0000256" key="3">
    <source>
        <dbReference type="ARBA" id="ARBA00022840"/>
    </source>
</evidence>
<dbReference type="PROSITE" id="PS51192">
    <property type="entry name" value="HELICASE_ATP_BIND_1"/>
    <property type="match status" value="1"/>
</dbReference>
<evidence type="ECO:0000256" key="7">
    <source>
        <dbReference type="ARBA" id="ARBA00034808"/>
    </source>
</evidence>
<dbReference type="OrthoDB" id="9763310at2"/>
<keyword evidence="10" id="KW-0378">Hydrolase</keyword>
<dbReference type="EMBL" id="FQZH01000001">
    <property type="protein sequence ID" value="SHI55448.1"/>
    <property type="molecule type" value="Genomic_DNA"/>
</dbReference>
<keyword evidence="3" id="KW-0067">ATP-binding</keyword>
<sequence>MSKLATLLKKAFQKNESFHALIAFKGIKLAELPDELKEKCIDYSFWENDKINDEVLFSKKAKLHLINELSSANVNTRIISYEALIYGFKLAKELGIEADIKIIDFNIFEFAPNNFTCEIQNIEDTSEQAEEIDDEFYTDIVASSLVINGETFVQYRDGELLKNAKSIIPLFEEANWDYNSLETIKENDIDSNHFVFNFETREFVKIVYDTINQETKEVTIVVDNVVKTDLSAHEQLSIILDAFAKLDITVNLKRIVYDLTKSKRPELNDILQKYWGYPSFKTLKVYADPDISKETIEISQADVIESIVEEYENGNVHNKAFQDIFLTAPTGAGKSLLFQVPAIYIGEKYNALSIVVTPLKALMLDQVNQLKGKANYNKVAFINSDISIVERDEILKEVHNGQINILYLAPELLLSYDISYFLDKRRLGLYIVDEAHTVTTWGRDFRVDYWYLGYHINKVRKYAKDQNNKNLKFVVVAVTATAPYGKTHDVVFETLKSLQMPYCKKYIGYARRDDITFEINHVNIEGNLQLQKINLAVERIREFEANNKKTIVYCPYTSQVNQLTTKATETNVTVHPFHSQLDQATRDRSYEQFRENESITMVATKAFGMGIDVDNITQVYHLAPTGLLTDYIQEIGRLARRQDLQGVATVDFSNRDFQFINVLHGLNRTFDWQLREVMRRLYRFYEENAKQNQLINAEDFAHIFSSEGDQLQNALKNALMLIEKDLNLKYKRIPVIIARPKNLFATVYASIKNEQIPLIENELKSDSFRIINYQGLEQHNKSIIILELDKIWENNFRDKSFAIVKRDFFNKRLFEDIDLEPKLKISITINDSKARIQAALQDYFNKIEIAFTNQQGFFTPEQFMLNLVRLGIERQLAQTIADFILPMFSQRENLYNLTIRDVVDNANFLQSKKFENEIKYRVVDGAITSIISNIRRSVNTMFLTKREVIKYVSRDSPQKIHYSKVGQILEVLDLGTHTVSGGENPKIFVRINDPFRLRQVINSNYQNILLADVRQRHVSGIQLMEEFFSSNLTSEQRWDFIEDYFLGLKV</sequence>
<reference evidence="10 11" key="1">
    <citation type="submission" date="2016-11" db="EMBL/GenBank/DDBJ databases">
        <authorList>
            <person name="Jaros S."/>
            <person name="Januszkiewicz K."/>
            <person name="Wedrychowicz H."/>
        </authorList>
    </citation>
    <scope>NUCLEOTIDE SEQUENCE [LARGE SCALE GENOMIC DNA]</scope>
    <source>
        <strain evidence="10 11">DSM 22807</strain>
    </source>
</reference>
<name>A0A1M6C413_9FLAO</name>
<comment type="catalytic activity">
    <reaction evidence="6">
        <text>Couples ATP hydrolysis with the unwinding of duplex DNA by translocating in the 3'-5' direction.</text>
        <dbReference type="EC" id="5.6.2.4"/>
    </reaction>
</comment>
<dbReference type="GO" id="GO:0005524">
    <property type="term" value="F:ATP binding"/>
    <property type="evidence" value="ECO:0007669"/>
    <property type="project" value="UniProtKB-KW"/>
</dbReference>
<evidence type="ECO:0000259" key="9">
    <source>
        <dbReference type="PROSITE" id="PS51194"/>
    </source>
</evidence>
<accession>A0A1M6C413</accession>
<dbReference type="InterPro" id="IPR014001">
    <property type="entry name" value="Helicase_ATP-bd"/>
</dbReference>
<keyword evidence="4" id="KW-0238">DNA-binding</keyword>
<dbReference type="STRING" id="683124.SAMN05444337_0267"/>
<dbReference type="InterPro" id="IPR027417">
    <property type="entry name" value="P-loop_NTPase"/>
</dbReference>
<evidence type="ECO:0000313" key="10">
    <source>
        <dbReference type="EMBL" id="SHI55448.1"/>
    </source>
</evidence>
<evidence type="ECO:0000256" key="2">
    <source>
        <dbReference type="ARBA" id="ARBA00022741"/>
    </source>
</evidence>
<dbReference type="GO" id="GO:0009378">
    <property type="term" value="F:four-way junction helicase activity"/>
    <property type="evidence" value="ECO:0007669"/>
    <property type="project" value="TreeGrafter"/>
</dbReference>
<dbReference type="PANTHER" id="PTHR13710:SF105">
    <property type="entry name" value="ATP-DEPENDENT DNA HELICASE Q1"/>
    <property type="match status" value="1"/>
</dbReference>
<dbReference type="Gene3D" id="3.40.50.300">
    <property type="entry name" value="P-loop containing nucleotide triphosphate hydrolases"/>
    <property type="match status" value="2"/>
</dbReference>
<dbReference type="CDD" id="cd17920">
    <property type="entry name" value="DEXHc_RecQ"/>
    <property type="match status" value="1"/>
</dbReference>
<proteinExistence type="inferred from homology"/>
<dbReference type="SMART" id="SM00487">
    <property type="entry name" value="DEXDc"/>
    <property type="match status" value="1"/>
</dbReference>
<dbReference type="AlphaFoldDB" id="A0A1M6C413"/>
<dbReference type="Pfam" id="PF00270">
    <property type="entry name" value="DEAD"/>
    <property type="match status" value="1"/>
</dbReference>
<evidence type="ECO:0000313" key="11">
    <source>
        <dbReference type="Proteomes" id="UP000184232"/>
    </source>
</evidence>
<dbReference type="GO" id="GO:0006281">
    <property type="term" value="P:DNA repair"/>
    <property type="evidence" value="ECO:0007669"/>
    <property type="project" value="TreeGrafter"/>
</dbReference>
<dbReference type="PROSITE" id="PS51194">
    <property type="entry name" value="HELICASE_CTER"/>
    <property type="match status" value="1"/>
</dbReference>